<sequence>MIVMVKLIDGPQLKSCLDSGKKINLVDARDPLDYVKSHLPGAVSILRSEVNKKALLILEKGRPTVVYSNDAECPASGLTAKKLEEIGFSPVYDYNDSFADWVKRGYEIIKD</sequence>
<organism evidence="2 3">
    <name type="scientific">Candidatus Methanofastidiosum methylothiophilum</name>
    <dbReference type="NCBI Taxonomy" id="1705564"/>
    <lineage>
        <taxon>Archaea</taxon>
        <taxon>Methanobacteriati</taxon>
        <taxon>Methanobacteriota</taxon>
        <taxon>Stenosarchaea group</taxon>
        <taxon>Candidatus Methanofastidiosia</taxon>
        <taxon>Candidatus Methanofastidiosales</taxon>
        <taxon>Candidatus Methanofastidiosaceae</taxon>
        <taxon>Candidatus Methanofastidiosum</taxon>
    </lineage>
</organism>
<dbReference type="SMART" id="SM00450">
    <property type="entry name" value="RHOD"/>
    <property type="match status" value="1"/>
</dbReference>
<feature type="domain" description="Rhodanese" evidence="1">
    <location>
        <begin position="19"/>
        <end position="110"/>
    </location>
</feature>
<dbReference type="Proteomes" id="UP000091929">
    <property type="component" value="Unassembled WGS sequence"/>
</dbReference>
<dbReference type="CDD" id="cd00158">
    <property type="entry name" value="RHOD"/>
    <property type="match status" value="1"/>
</dbReference>
<reference evidence="2 3" key="1">
    <citation type="journal article" date="2016" name="ISME J.">
        <title>Chasing the elusive Euryarchaeota class WSA2: genomes reveal a uniquely fastidious methyl-reducing methanogen.</title>
        <authorList>
            <person name="Nobu M.K."/>
            <person name="Narihiro T."/>
            <person name="Kuroda K."/>
            <person name="Mei R."/>
            <person name="Liu W.T."/>
        </authorList>
    </citation>
    <scope>NUCLEOTIDE SEQUENCE [LARGE SCALE GENOMIC DNA]</scope>
    <source>
        <strain evidence="2">B15fssc0709_Meth_Bin003</strain>
    </source>
</reference>
<dbReference type="EMBL" id="LNGF01000056">
    <property type="protein sequence ID" value="KYC46613.1"/>
    <property type="molecule type" value="Genomic_DNA"/>
</dbReference>
<dbReference type="PROSITE" id="PS50206">
    <property type="entry name" value="RHODANESE_3"/>
    <property type="match status" value="1"/>
</dbReference>
<protein>
    <submittedName>
        <fullName evidence="2">Molybdopterin biosynthesis-like protein MoeZ</fullName>
    </submittedName>
</protein>
<dbReference type="InterPro" id="IPR001307">
    <property type="entry name" value="Thiosulphate_STrfase_CS"/>
</dbReference>
<dbReference type="PROSITE" id="PS00380">
    <property type="entry name" value="RHODANESE_1"/>
    <property type="match status" value="1"/>
</dbReference>
<comment type="caution">
    <text evidence="2">The sequence shown here is derived from an EMBL/GenBank/DDBJ whole genome shotgun (WGS) entry which is preliminary data.</text>
</comment>
<name>A0A150INQ4_9EURY</name>
<dbReference type="Gene3D" id="3.40.250.10">
    <property type="entry name" value="Rhodanese-like domain"/>
    <property type="match status" value="1"/>
</dbReference>
<dbReference type="AlphaFoldDB" id="A0A150INQ4"/>
<evidence type="ECO:0000313" key="3">
    <source>
        <dbReference type="Proteomes" id="UP000091929"/>
    </source>
</evidence>
<dbReference type="SUPFAM" id="SSF52821">
    <property type="entry name" value="Rhodanese/Cell cycle control phosphatase"/>
    <property type="match status" value="1"/>
</dbReference>
<accession>A0A150INQ4</accession>
<evidence type="ECO:0000313" key="2">
    <source>
        <dbReference type="EMBL" id="KYC46613.1"/>
    </source>
</evidence>
<dbReference type="GO" id="GO:0004792">
    <property type="term" value="F:thiosulfate-cyanide sulfurtransferase activity"/>
    <property type="evidence" value="ECO:0007669"/>
    <property type="project" value="InterPro"/>
</dbReference>
<evidence type="ECO:0000259" key="1">
    <source>
        <dbReference type="PROSITE" id="PS50206"/>
    </source>
</evidence>
<dbReference type="InterPro" id="IPR036873">
    <property type="entry name" value="Rhodanese-like_dom_sf"/>
</dbReference>
<dbReference type="InterPro" id="IPR001763">
    <property type="entry name" value="Rhodanese-like_dom"/>
</dbReference>
<dbReference type="Pfam" id="PF00581">
    <property type="entry name" value="Rhodanese"/>
    <property type="match status" value="1"/>
</dbReference>
<gene>
    <name evidence="2" type="ORF">APG11_01785</name>
</gene>
<proteinExistence type="predicted"/>